<dbReference type="Gene3D" id="3.30.460.20">
    <property type="entry name" value="CorA soluble domain-like"/>
    <property type="match status" value="1"/>
</dbReference>
<dbReference type="PANTHER" id="PTHR46494:SF1">
    <property type="entry name" value="CORA FAMILY METAL ION TRANSPORTER (EUROFUNG)"/>
    <property type="match status" value="1"/>
</dbReference>
<evidence type="ECO:0000256" key="1">
    <source>
        <dbReference type="ARBA" id="ARBA00004651"/>
    </source>
</evidence>
<dbReference type="PANTHER" id="PTHR46494">
    <property type="entry name" value="CORA FAMILY METAL ION TRANSPORTER (EUROFUNG)"/>
    <property type="match status" value="1"/>
</dbReference>
<proteinExistence type="inferred from homology"/>
<organism evidence="9 10">
    <name type="scientific">Parafilimonas terrae</name>
    <dbReference type="NCBI Taxonomy" id="1465490"/>
    <lineage>
        <taxon>Bacteria</taxon>
        <taxon>Pseudomonadati</taxon>
        <taxon>Bacteroidota</taxon>
        <taxon>Chitinophagia</taxon>
        <taxon>Chitinophagales</taxon>
        <taxon>Chitinophagaceae</taxon>
        <taxon>Parafilimonas</taxon>
    </lineage>
</organism>
<feature type="transmembrane region" description="Helical" evidence="8">
    <location>
        <begin position="338"/>
        <end position="358"/>
    </location>
</feature>
<evidence type="ECO:0000256" key="5">
    <source>
        <dbReference type="ARBA" id="ARBA00022692"/>
    </source>
</evidence>
<keyword evidence="5 8" id="KW-0812">Transmembrane</keyword>
<keyword evidence="7 8" id="KW-0472">Membrane</keyword>
<dbReference type="InterPro" id="IPR004488">
    <property type="entry name" value="Mg/Co-transport_prot_CorA"/>
</dbReference>
<gene>
    <name evidence="8" type="primary">corA</name>
    <name evidence="9" type="ORF">SAMN05444277_11532</name>
</gene>
<name>A0A1I5YZV6_9BACT</name>
<evidence type="ECO:0000256" key="4">
    <source>
        <dbReference type="ARBA" id="ARBA00022475"/>
    </source>
</evidence>
<protein>
    <recommendedName>
        <fullName evidence="8">Magnesium transport protein CorA</fullName>
    </recommendedName>
</protein>
<dbReference type="SUPFAM" id="SSF144083">
    <property type="entry name" value="Magnesium transport protein CorA, transmembrane region"/>
    <property type="match status" value="1"/>
</dbReference>
<dbReference type="GO" id="GO:0000287">
    <property type="term" value="F:magnesium ion binding"/>
    <property type="evidence" value="ECO:0007669"/>
    <property type="project" value="TreeGrafter"/>
</dbReference>
<dbReference type="CDD" id="cd12828">
    <property type="entry name" value="TmCorA-like_1"/>
    <property type="match status" value="1"/>
</dbReference>
<dbReference type="GO" id="GO:0005886">
    <property type="term" value="C:plasma membrane"/>
    <property type="evidence" value="ECO:0007669"/>
    <property type="project" value="UniProtKB-SubCell"/>
</dbReference>
<dbReference type="STRING" id="1465490.SAMN05444277_11532"/>
<evidence type="ECO:0000256" key="8">
    <source>
        <dbReference type="RuleBase" id="RU362010"/>
    </source>
</evidence>
<accession>A0A1I5YZV6</accession>
<dbReference type="SUPFAM" id="SSF143865">
    <property type="entry name" value="CorA soluble domain-like"/>
    <property type="match status" value="1"/>
</dbReference>
<dbReference type="InterPro" id="IPR045863">
    <property type="entry name" value="CorA_TM1_TM2"/>
</dbReference>
<comment type="function">
    <text evidence="8">Mediates influx of magnesium ions.</text>
</comment>
<dbReference type="GO" id="GO:0015087">
    <property type="term" value="F:cobalt ion transmembrane transporter activity"/>
    <property type="evidence" value="ECO:0007669"/>
    <property type="project" value="UniProtKB-UniRule"/>
</dbReference>
<sequence>MSFTKDYLQKILPAFGSRPAHPVLRFNPSVESARAEPETIKVEVFDYNIKTIEHHEYNSVYACEKFKNNDRITWINIDGLRKSDVEVICKGYDVHPLLVEDILSVGQRAKMDELDNILFCLMNMLYYNAASDSIETEQVSIVLGKDFVLSFQEEANRDVFNPVREKLKINTSKLRIAGADYLCYSLIDIIVDNYYTVLELLGEHIETLEEEIIRRGDTRSLALINGLRKEMIILKRNVGPVREVINGFLRSDSDLLNERTTKYFKDVYDHIVQANDLVETYRDMMMSMQDLYLNKVNLRLNEVMKVMAIVTCLMAPATVIGGIFGMNFESIPYLHNKYGFFAAVALMLFIPVVMIYAFKKRGWFKR</sequence>
<dbReference type="InterPro" id="IPR002523">
    <property type="entry name" value="MgTranspt_CorA/ZnTranspt_ZntB"/>
</dbReference>
<evidence type="ECO:0000313" key="10">
    <source>
        <dbReference type="Proteomes" id="UP000199031"/>
    </source>
</evidence>
<dbReference type="EMBL" id="FOXQ01000015">
    <property type="protein sequence ID" value="SFQ49732.1"/>
    <property type="molecule type" value="Genomic_DNA"/>
</dbReference>
<evidence type="ECO:0000256" key="3">
    <source>
        <dbReference type="ARBA" id="ARBA00022448"/>
    </source>
</evidence>
<dbReference type="OrthoDB" id="9803416at2"/>
<dbReference type="Gene3D" id="1.20.58.340">
    <property type="entry name" value="Magnesium transport protein CorA, transmembrane region"/>
    <property type="match status" value="2"/>
</dbReference>
<evidence type="ECO:0000256" key="2">
    <source>
        <dbReference type="ARBA" id="ARBA00009765"/>
    </source>
</evidence>
<dbReference type="AlphaFoldDB" id="A0A1I5YZV6"/>
<keyword evidence="10" id="KW-1185">Reference proteome</keyword>
<comment type="similarity">
    <text evidence="2 8">Belongs to the CorA metal ion transporter (MIT) (TC 1.A.35) family.</text>
</comment>
<keyword evidence="3 8" id="KW-0813">Transport</keyword>
<dbReference type="InterPro" id="IPR045861">
    <property type="entry name" value="CorA_cytoplasmic_dom"/>
</dbReference>
<dbReference type="RefSeq" id="WP_090662437.1">
    <property type="nucleotide sequence ID" value="NZ_FOXQ01000015.1"/>
</dbReference>
<dbReference type="GO" id="GO:0050897">
    <property type="term" value="F:cobalt ion binding"/>
    <property type="evidence" value="ECO:0007669"/>
    <property type="project" value="TreeGrafter"/>
</dbReference>
<evidence type="ECO:0000256" key="6">
    <source>
        <dbReference type="ARBA" id="ARBA00022989"/>
    </source>
</evidence>
<keyword evidence="4 8" id="KW-1003">Cell membrane</keyword>
<comment type="subcellular location">
    <subcellularLocation>
        <location evidence="1">Cell membrane</location>
        <topology evidence="1">Multi-pass membrane protein</topology>
    </subcellularLocation>
    <subcellularLocation>
        <location evidence="8">Membrane</location>
        <topology evidence="8">Multi-pass membrane protein</topology>
    </subcellularLocation>
</comment>
<dbReference type="NCBIfam" id="TIGR00383">
    <property type="entry name" value="corA"/>
    <property type="match status" value="1"/>
</dbReference>
<dbReference type="Pfam" id="PF01544">
    <property type="entry name" value="CorA"/>
    <property type="match status" value="1"/>
</dbReference>
<dbReference type="FunFam" id="1.20.58.340:FF:000012">
    <property type="entry name" value="Magnesium transport protein CorA"/>
    <property type="match status" value="1"/>
</dbReference>
<dbReference type="Proteomes" id="UP000199031">
    <property type="component" value="Unassembled WGS sequence"/>
</dbReference>
<evidence type="ECO:0000256" key="7">
    <source>
        <dbReference type="ARBA" id="ARBA00023136"/>
    </source>
</evidence>
<keyword evidence="8" id="KW-0460">Magnesium</keyword>
<reference evidence="9 10" key="1">
    <citation type="submission" date="2016-10" db="EMBL/GenBank/DDBJ databases">
        <authorList>
            <person name="de Groot N.N."/>
        </authorList>
    </citation>
    <scope>NUCLEOTIDE SEQUENCE [LARGE SCALE GENOMIC DNA]</scope>
    <source>
        <strain evidence="9 10">DSM 28286</strain>
    </source>
</reference>
<keyword evidence="8" id="KW-0406">Ion transport</keyword>
<feature type="transmembrane region" description="Helical" evidence="8">
    <location>
        <begin position="306"/>
        <end position="326"/>
    </location>
</feature>
<keyword evidence="6 8" id="KW-1133">Transmembrane helix</keyword>
<evidence type="ECO:0000313" key="9">
    <source>
        <dbReference type="EMBL" id="SFQ49732.1"/>
    </source>
</evidence>
<dbReference type="GO" id="GO:0015095">
    <property type="term" value="F:magnesium ion transmembrane transporter activity"/>
    <property type="evidence" value="ECO:0007669"/>
    <property type="project" value="UniProtKB-UniRule"/>
</dbReference>